<dbReference type="Gene3D" id="3.90.1750.20">
    <property type="entry name" value="Putative Large Serine Recombinase, Chain B, Domain 2"/>
    <property type="match status" value="1"/>
</dbReference>
<feature type="domain" description="Recombinase" evidence="3">
    <location>
        <begin position="178"/>
        <end position="322"/>
    </location>
</feature>
<dbReference type="InterPro" id="IPR011109">
    <property type="entry name" value="DNA_bind_recombinase_dom"/>
</dbReference>
<keyword evidence="5" id="KW-1185">Reference proteome</keyword>
<keyword evidence="1" id="KW-0175">Coiled coil</keyword>
<dbReference type="InterPro" id="IPR038109">
    <property type="entry name" value="DNA_bind_recomb_sf"/>
</dbReference>
<dbReference type="OrthoDB" id="9784557at2"/>
<evidence type="ECO:0000256" key="1">
    <source>
        <dbReference type="SAM" id="Coils"/>
    </source>
</evidence>
<dbReference type="InterPro" id="IPR050639">
    <property type="entry name" value="SSR_resolvase"/>
</dbReference>
<evidence type="ECO:0000313" key="4">
    <source>
        <dbReference type="EMBL" id="TCO82153.1"/>
    </source>
</evidence>
<dbReference type="PROSITE" id="PS51736">
    <property type="entry name" value="RECOMBINASES_3"/>
    <property type="match status" value="1"/>
</dbReference>
<dbReference type="Gene3D" id="3.40.50.1390">
    <property type="entry name" value="Resolvase, N-terminal catalytic domain"/>
    <property type="match status" value="1"/>
</dbReference>
<dbReference type="Pfam" id="PF07508">
    <property type="entry name" value="Recombinase"/>
    <property type="match status" value="1"/>
</dbReference>
<proteinExistence type="predicted"/>
<evidence type="ECO:0000259" key="2">
    <source>
        <dbReference type="PROSITE" id="PS51736"/>
    </source>
</evidence>
<dbReference type="PANTHER" id="PTHR30461">
    <property type="entry name" value="DNA-INVERTASE FROM LAMBDOID PROPHAGE"/>
    <property type="match status" value="1"/>
</dbReference>
<feature type="domain" description="Resolvase/invertase-type recombinase catalytic" evidence="2">
    <location>
        <begin position="12"/>
        <end position="170"/>
    </location>
</feature>
<evidence type="ECO:0000259" key="3">
    <source>
        <dbReference type="PROSITE" id="PS51737"/>
    </source>
</evidence>
<dbReference type="Pfam" id="PF00239">
    <property type="entry name" value="Resolvase"/>
    <property type="match status" value="1"/>
</dbReference>
<comment type="caution">
    <text evidence="4">The sequence shown here is derived from an EMBL/GenBank/DDBJ whole genome shotgun (WGS) entry which is preliminary data.</text>
</comment>
<dbReference type="Proteomes" id="UP000295711">
    <property type="component" value="Unassembled WGS sequence"/>
</dbReference>
<dbReference type="InterPro" id="IPR025827">
    <property type="entry name" value="Zn_ribbon_recom_dom"/>
</dbReference>
<feature type="coiled-coil region" evidence="1">
    <location>
        <begin position="416"/>
        <end position="485"/>
    </location>
</feature>
<protein>
    <submittedName>
        <fullName evidence="4">DNA invertase Pin-like site-specific DNA recombinase</fullName>
    </submittedName>
</protein>
<dbReference type="AlphaFoldDB" id="A0A4R2L5W7"/>
<dbReference type="GO" id="GO:0003677">
    <property type="term" value="F:DNA binding"/>
    <property type="evidence" value="ECO:0007669"/>
    <property type="project" value="InterPro"/>
</dbReference>
<dbReference type="RefSeq" id="WP_132094143.1">
    <property type="nucleotide sequence ID" value="NZ_JANKAQ010000018.1"/>
</dbReference>
<dbReference type="InterPro" id="IPR006119">
    <property type="entry name" value="Resolv_N"/>
</dbReference>
<reference evidence="4 5" key="1">
    <citation type="submission" date="2019-03" db="EMBL/GenBank/DDBJ databases">
        <title>Genomic Encyclopedia of Type Strains, Phase IV (KMG-IV): sequencing the most valuable type-strain genomes for metagenomic binning, comparative biology and taxonomic classification.</title>
        <authorList>
            <person name="Goeker M."/>
        </authorList>
    </citation>
    <scope>NUCLEOTIDE SEQUENCE [LARGE SCALE GENOMIC DNA]</scope>
    <source>
        <strain evidence="4 5">DSM 28559</strain>
    </source>
</reference>
<name>A0A4R2L5W7_9FIRM</name>
<dbReference type="SMART" id="SM00857">
    <property type="entry name" value="Resolvase"/>
    <property type="match status" value="1"/>
</dbReference>
<dbReference type="EMBL" id="SLXA01000019">
    <property type="protein sequence ID" value="TCO82153.1"/>
    <property type="molecule type" value="Genomic_DNA"/>
</dbReference>
<sequence length="565" mass="65588">MNQNRNIKKIYHAAIYVRLSKEDGDIVSANKRESNSISNQKDLIKNFLKDKKDIVVVSERVDDGYSGSNFERPAFQMMLEDIRRGVVDCVVVKDLSRFGREYIDAGKYIERIFPALGVRFIAINDNYDSLEGKSQADEIVIPFKNLINDAYCRDISIKIRSHLEVKRKNGEYIGAFTPYGYKKDDADKNKLVVDTYAADIVKEIFRLKLSGMSQTAIANYLNDQGVLSPMEYKHSLGINIQDNFKRHEQAEWSAMSVKRVLENEVYIGTLIQGRHTTPNHKVKKLMDKPEKDWIRIEHNHEPIVTEREFTLVQRLLGLDTRTSPNGDKVYPLSGLAVCGDCGALMIKRDVPAGGKVYSYYICSRNAATKECGTHRIPMEKLEETVLEILKIHIENILDMKRILDYINVVPFQELDIKELEKRKEAKVQEVERCRQLRDYLYEDFREGIISKEDYTELHEGYTEKRKKAEEAVRNIEHQITEILESKSDKYQWLDYFTEHQNIQELNRTVAVELIDQIKIYDKKHIEVVFNFNDCYQSLLRQMAAVGCTVTVDDNGRVELERKEVV</sequence>
<dbReference type="SUPFAM" id="SSF53041">
    <property type="entry name" value="Resolvase-like"/>
    <property type="match status" value="1"/>
</dbReference>
<accession>A0A4R2L5W7</accession>
<dbReference type="PROSITE" id="PS51737">
    <property type="entry name" value="RECOMBINASE_DNA_BIND"/>
    <property type="match status" value="1"/>
</dbReference>
<organism evidence="4 5">
    <name type="scientific">Frisingicoccus caecimuris</name>
    <dbReference type="NCBI Taxonomy" id="1796636"/>
    <lineage>
        <taxon>Bacteria</taxon>
        <taxon>Bacillati</taxon>
        <taxon>Bacillota</taxon>
        <taxon>Clostridia</taxon>
        <taxon>Lachnospirales</taxon>
        <taxon>Lachnospiraceae</taxon>
        <taxon>Frisingicoccus</taxon>
    </lineage>
</organism>
<dbReference type="InterPro" id="IPR036162">
    <property type="entry name" value="Resolvase-like_N_sf"/>
</dbReference>
<dbReference type="PANTHER" id="PTHR30461:SF23">
    <property type="entry name" value="DNA RECOMBINASE-RELATED"/>
    <property type="match status" value="1"/>
</dbReference>
<dbReference type="Pfam" id="PF13408">
    <property type="entry name" value="Zn_ribbon_recom"/>
    <property type="match status" value="1"/>
</dbReference>
<gene>
    <name evidence="4" type="ORF">EV212_11926</name>
</gene>
<dbReference type="GO" id="GO:0000150">
    <property type="term" value="F:DNA strand exchange activity"/>
    <property type="evidence" value="ECO:0007669"/>
    <property type="project" value="InterPro"/>
</dbReference>
<evidence type="ECO:0000313" key="5">
    <source>
        <dbReference type="Proteomes" id="UP000295711"/>
    </source>
</evidence>